<comment type="caution">
    <text evidence="1">The sequence shown here is derived from an EMBL/GenBank/DDBJ whole genome shotgun (WGS) entry which is preliminary data.</text>
</comment>
<keyword evidence="2" id="KW-1185">Reference proteome</keyword>
<evidence type="ECO:0000313" key="1">
    <source>
        <dbReference type="EMBL" id="CAI8026107.1"/>
    </source>
</evidence>
<dbReference type="EMBL" id="CASHTH010002199">
    <property type="protein sequence ID" value="CAI8026107.1"/>
    <property type="molecule type" value="Genomic_DNA"/>
</dbReference>
<proteinExistence type="predicted"/>
<sequence length="34" mass="4026">MDTLKYEDKMTNFLSDESTYRLLEKDPTPCPQDT</sequence>
<gene>
    <name evidence="1" type="ORF">GBAR_LOCUS15043</name>
</gene>
<protein>
    <submittedName>
        <fullName evidence="1">Uncharacterized protein</fullName>
    </submittedName>
</protein>
<name>A0AA35SBK4_GEOBA</name>
<dbReference type="Proteomes" id="UP001174909">
    <property type="component" value="Unassembled WGS sequence"/>
</dbReference>
<organism evidence="1 2">
    <name type="scientific">Geodia barretti</name>
    <name type="common">Barrett's horny sponge</name>
    <dbReference type="NCBI Taxonomy" id="519541"/>
    <lineage>
        <taxon>Eukaryota</taxon>
        <taxon>Metazoa</taxon>
        <taxon>Porifera</taxon>
        <taxon>Demospongiae</taxon>
        <taxon>Heteroscleromorpha</taxon>
        <taxon>Tetractinellida</taxon>
        <taxon>Astrophorina</taxon>
        <taxon>Geodiidae</taxon>
        <taxon>Geodia</taxon>
    </lineage>
</organism>
<accession>A0AA35SBK4</accession>
<evidence type="ECO:0000313" key="2">
    <source>
        <dbReference type="Proteomes" id="UP001174909"/>
    </source>
</evidence>
<dbReference type="AlphaFoldDB" id="A0AA35SBK4"/>
<reference evidence="1" key="1">
    <citation type="submission" date="2023-03" db="EMBL/GenBank/DDBJ databases">
        <authorList>
            <person name="Steffen K."/>
            <person name="Cardenas P."/>
        </authorList>
    </citation>
    <scope>NUCLEOTIDE SEQUENCE</scope>
</reference>